<sequence>MYLSWWLIAPLLLAVVVLFKMVSRLSREVDKLEGELEESKGKVELFRQYAHRFKLVNLKMAAGLAQIRTLSHNMAGGDEAEKARLLAEIDEALKRATEEEPFIDRQTLNAPAQEAPTERKLQPQQASN</sequence>
<gene>
    <name evidence="3" type="ORF">ACH50_11055</name>
</gene>
<evidence type="ECO:0000313" key="4">
    <source>
        <dbReference type="Proteomes" id="UP000037315"/>
    </source>
</evidence>
<organism evidence="3 4">
    <name type="scientific">Franconibacter pulveris</name>
    <dbReference type="NCBI Taxonomy" id="435910"/>
    <lineage>
        <taxon>Bacteria</taxon>
        <taxon>Pseudomonadati</taxon>
        <taxon>Pseudomonadota</taxon>
        <taxon>Gammaproteobacteria</taxon>
        <taxon>Enterobacterales</taxon>
        <taxon>Enterobacteriaceae</taxon>
        <taxon>Franconibacter</taxon>
    </lineage>
</organism>
<feature type="region of interest" description="Disordered" evidence="1">
    <location>
        <begin position="103"/>
        <end position="128"/>
    </location>
</feature>
<dbReference type="Proteomes" id="UP000037315">
    <property type="component" value="Unassembled WGS sequence"/>
</dbReference>
<dbReference type="OrthoDB" id="6629759at2"/>
<dbReference type="AlphaFoldDB" id="A0A0J8YB42"/>
<name>A0A0J8YB42_9ENTR</name>
<evidence type="ECO:0000256" key="1">
    <source>
        <dbReference type="SAM" id="MobiDB-lite"/>
    </source>
</evidence>
<evidence type="ECO:0000313" key="3">
    <source>
        <dbReference type="EMBL" id="KMV34679.1"/>
    </source>
</evidence>
<accession>A0A0J8YB42</accession>
<keyword evidence="2" id="KW-1133">Transmembrane helix</keyword>
<proteinExistence type="predicted"/>
<comment type="caution">
    <text evidence="3">The sequence shown here is derived from an EMBL/GenBank/DDBJ whole genome shotgun (WGS) entry which is preliminary data.</text>
</comment>
<feature type="transmembrane region" description="Helical" evidence="2">
    <location>
        <begin position="6"/>
        <end position="22"/>
    </location>
</feature>
<reference evidence="3 4" key="1">
    <citation type="submission" date="2015-06" db="EMBL/GenBank/DDBJ databases">
        <title>Genome sequencing of Cronobacter sp. strain DJ34 isolated from petroleum contaminated sludge of Duliajan Oil Fields, Assam, India.</title>
        <authorList>
            <person name="Pal S."/>
            <person name="Banerjee T.D."/>
            <person name="Roy A."/>
            <person name="Sar P."/>
            <person name="Kazy S.K."/>
        </authorList>
    </citation>
    <scope>NUCLEOTIDE SEQUENCE [LARGE SCALE GENOMIC DNA]</scope>
    <source>
        <strain evidence="3 4">DJ34</strain>
    </source>
</reference>
<protein>
    <submittedName>
        <fullName evidence="3">Uncharacterized protein</fullName>
    </submittedName>
</protein>
<dbReference type="EMBL" id="LFEJ01000014">
    <property type="protein sequence ID" value="KMV34679.1"/>
    <property type="molecule type" value="Genomic_DNA"/>
</dbReference>
<dbReference type="RefSeq" id="WP_024556519.1">
    <property type="nucleotide sequence ID" value="NZ_LFEJ01000014.1"/>
</dbReference>
<evidence type="ECO:0000256" key="2">
    <source>
        <dbReference type="SAM" id="Phobius"/>
    </source>
</evidence>
<dbReference type="PATRIC" id="fig|1656095.3.peg.1239"/>
<keyword evidence="4" id="KW-1185">Reference proteome</keyword>
<keyword evidence="2" id="KW-0472">Membrane</keyword>
<keyword evidence="2" id="KW-0812">Transmembrane</keyword>